<comment type="similarity">
    <text evidence="10">Belongs to the glycosyltransferase 28 family. MurG subfamily.</text>
</comment>
<keyword evidence="8 10" id="KW-0131">Cell cycle</keyword>
<dbReference type="InterPro" id="IPR007235">
    <property type="entry name" value="Glyco_trans_28_C"/>
</dbReference>
<evidence type="ECO:0000256" key="3">
    <source>
        <dbReference type="ARBA" id="ARBA00022676"/>
    </source>
</evidence>
<accession>A0ABW2ILA3</accession>
<keyword evidence="7 10" id="KW-0472">Membrane</keyword>
<evidence type="ECO:0000256" key="1">
    <source>
        <dbReference type="ARBA" id="ARBA00022475"/>
    </source>
</evidence>
<comment type="function">
    <text evidence="10">Cell wall formation. Catalyzes the transfer of a GlcNAc subunit on undecaprenyl-pyrophosphoryl-MurNAc-pentapeptide (lipid intermediate I) to form undecaprenyl-pyrophosphoryl-MurNAc-(pentapeptide)GlcNAc (lipid intermediate II).</text>
</comment>
<keyword evidence="6 10" id="KW-0573">Peptidoglycan synthesis</keyword>
<feature type="binding site" evidence="10">
    <location>
        <position position="174"/>
    </location>
    <ligand>
        <name>UDP-N-acetyl-alpha-D-glucosamine</name>
        <dbReference type="ChEBI" id="CHEBI:57705"/>
    </ligand>
</feature>
<evidence type="ECO:0000259" key="12">
    <source>
        <dbReference type="Pfam" id="PF04101"/>
    </source>
</evidence>
<dbReference type="EC" id="2.4.1.227" evidence="10"/>
<evidence type="ECO:0000256" key="2">
    <source>
        <dbReference type="ARBA" id="ARBA00022618"/>
    </source>
</evidence>
<dbReference type="NCBIfam" id="TIGR01133">
    <property type="entry name" value="murG"/>
    <property type="match status" value="1"/>
</dbReference>
<name>A0ABW2ILA3_9PROT</name>
<evidence type="ECO:0000256" key="6">
    <source>
        <dbReference type="ARBA" id="ARBA00022984"/>
    </source>
</evidence>
<evidence type="ECO:0000259" key="11">
    <source>
        <dbReference type="Pfam" id="PF03033"/>
    </source>
</evidence>
<dbReference type="PANTHER" id="PTHR21015:SF22">
    <property type="entry name" value="GLYCOSYLTRANSFERASE"/>
    <property type="match status" value="1"/>
</dbReference>
<dbReference type="Pfam" id="PF03033">
    <property type="entry name" value="Glyco_transf_28"/>
    <property type="match status" value="1"/>
</dbReference>
<evidence type="ECO:0000313" key="13">
    <source>
        <dbReference type="EMBL" id="MFC7291929.1"/>
    </source>
</evidence>
<protein>
    <recommendedName>
        <fullName evidence="10">UDP-N-acetylglucosamine--N-acetylmuramyl-(pentapeptide) pyrophosphoryl-undecaprenol N-acetylglucosamine transferase</fullName>
        <ecNumber evidence="10">2.4.1.227</ecNumber>
    </recommendedName>
    <alternativeName>
        <fullName evidence="10">Undecaprenyl-PP-MurNAc-pentapeptide-UDPGlcNAc GlcNAc transferase</fullName>
    </alternativeName>
</protein>
<organism evidence="13 14">
    <name type="scientific">Hirschia litorea</name>
    <dbReference type="NCBI Taxonomy" id="1199156"/>
    <lineage>
        <taxon>Bacteria</taxon>
        <taxon>Pseudomonadati</taxon>
        <taxon>Pseudomonadota</taxon>
        <taxon>Alphaproteobacteria</taxon>
        <taxon>Hyphomonadales</taxon>
        <taxon>Hyphomonadaceae</taxon>
        <taxon>Hirschia</taxon>
    </lineage>
</organism>
<sequence>MKNVTSNADAPLVIIAAGGTGGHMFPAQSFAEEMIKRGWRVGLVTDDRGLRYVDNFPAEWIEQVKAATIGSKRPDKLLMSALKIRAGISAAKKHMKQVKPDLVAGFGGYPSFPSLSAAKALKVPIIIHEQNAVLGRVNRVFAKSAVTIASGFGRLDKIPPQANAHRIEVGNPVRAPILAVRDVPYPSLESGKVNVLVTGGSQGAKMFGEVVPAAIEKLPELIRRNLHMVQQVREDQISSVQAIYAEAGVSCELAPFFTDMDKRLAATHLVIARSGAGTVTELCVAGRPAILIPLGIAMDDHQRANAESLEAGGGAEVILEKEFNPTSLAHVLEEMLGPHGDLALRAAAARELGPLTAAQELADIAIKAANI</sequence>
<evidence type="ECO:0000256" key="10">
    <source>
        <dbReference type="HAMAP-Rule" id="MF_00033"/>
    </source>
</evidence>
<comment type="subcellular location">
    <subcellularLocation>
        <location evidence="10">Cell membrane</location>
        <topology evidence="10">Peripheral membrane protein</topology>
        <orientation evidence="10">Cytoplasmic side</orientation>
    </subcellularLocation>
</comment>
<dbReference type="InterPro" id="IPR006009">
    <property type="entry name" value="GlcNAc_MurG"/>
</dbReference>
<dbReference type="RefSeq" id="WP_382167168.1">
    <property type="nucleotide sequence ID" value="NZ_JBHTBR010000005.1"/>
</dbReference>
<reference evidence="14" key="1">
    <citation type="journal article" date="2019" name="Int. J. Syst. Evol. Microbiol.">
        <title>The Global Catalogue of Microorganisms (GCM) 10K type strain sequencing project: providing services to taxonomists for standard genome sequencing and annotation.</title>
        <authorList>
            <consortium name="The Broad Institute Genomics Platform"/>
            <consortium name="The Broad Institute Genome Sequencing Center for Infectious Disease"/>
            <person name="Wu L."/>
            <person name="Ma J."/>
        </authorList>
    </citation>
    <scope>NUCLEOTIDE SEQUENCE [LARGE SCALE GENOMIC DNA]</scope>
    <source>
        <strain evidence="14">CCUG 51308</strain>
    </source>
</reference>
<evidence type="ECO:0000256" key="8">
    <source>
        <dbReference type="ARBA" id="ARBA00023306"/>
    </source>
</evidence>
<comment type="catalytic activity">
    <reaction evidence="10">
        <text>di-trans,octa-cis-undecaprenyl diphospho-N-acetyl-alpha-D-muramoyl-L-alanyl-D-glutamyl-meso-2,6-diaminopimeloyl-D-alanyl-D-alanine + UDP-N-acetyl-alpha-D-glucosamine = di-trans,octa-cis-undecaprenyl diphospho-[N-acetyl-alpha-D-glucosaminyl-(1-&gt;4)]-N-acetyl-alpha-D-muramoyl-L-alanyl-D-glutamyl-meso-2,6-diaminopimeloyl-D-alanyl-D-alanine + UDP + H(+)</text>
        <dbReference type="Rhea" id="RHEA:31227"/>
        <dbReference type="ChEBI" id="CHEBI:15378"/>
        <dbReference type="ChEBI" id="CHEBI:57705"/>
        <dbReference type="ChEBI" id="CHEBI:58223"/>
        <dbReference type="ChEBI" id="CHEBI:61387"/>
        <dbReference type="ChEBI" id="CHEBI:61388"/>
        <dbReference type="EC" id="2.4.1.227"/>
    </reaction>
</comment>
<dbReference type="InterPro" id="IPR004276">
    <property type="entry name" value="GlycoTrans_28_N"/>
</dbReference>
<keyword evidence="3 10" id="KW-0328">Glycosyltransferase</keyword>
<dbReference type="CDD" id="cd03785">
    <property type="entry name" value="GT28_MurG"/>
    <property type="match status" value="1"/>
</dbReference>
<evidence type="ECO:0000256" key="9">
    <source>
        <dbReference type="ARBA" id="ARBA00023316"/>
    </source>
</evidence>
<feature type="binding site" evidence="10">
    <location>
        <position position="302"/>
    </location>
    <ligand>
        <name>UDP-N-acetyl-alpha-D-glucosamine</name>
        <dbReference type="ChEBI" id="CHEBI:57705"/>
    </ligand>
</feature>
<evidence type="ECO:0000313" key="14">
    <source>
        <dbReference type="Proteomes" id="UP001596492"/>
    </source>
</evidence>
<comment type="pathway">
    <text evidence="10">Cell wall biogenesis; peptidoglycan biosynthesis.</text>
</comment>
<dbReference type="Pfam" id="PF04101">
    <property type="entry name" value="Glyco_tran_28_C"/>
    <property type="match status" value="1"/>
</dbReference>
<gene>
    <name evidence="10 13" type="primary">murG</name>
    <name evidence="13" type="ORF">ACFQS8_09905</name>
</gene>
<feature type="domain" description="Glycosyltransferase family 28 N-terminal" evidence="11">
    <location>
        <begin position="13"/>
        <end position="148"/>
    </location>
</feature>
<feature type="binding site" evidence="10">
    <location>
        <position position="201"/>
    </location>
    <ligand>
        <name>UDP-N-acetyl-alpha-D-glucosamine</name>
        <dbReference type="ChEBI" id="CHEBI:57705"/>
    </ligand>
</feature>
<proteinExistence type="inferred from homology"/>
<dbReference type="Gene3D" id="3.40.50.2000">
    <property type="entry name" value="Glycogen Phosphorylase B"/>
    <property type="match status" value="2"/>
</dbReference>
<keyword evidence="2 10" id="KW-0132">Cell division</keyword>
<feature type="binding site" evidence="10">
    <location>
        <begin position="20"/>
        <end position="22"/>
    </location>
    <ligand>
        <name>UDP-N-acetyl-alpha-D-glucosamine</name>
        <dbReference type="ChEBI" id="CHEBI:57705"/>
    </ligand>
</feature>
<keyword evidence="9 10" id="KW-0961">Cell wall biogenesis/degradation</keyword>
<dbReference type="PANTHER" id="PTHR21015">
    <property type="entry name" value="UDP-N-ACETYLGLUCOSAMINE--N-ACETYLMURAMYL-(PENTAPEPTIDE) PYROPHOSPHORYL-UNDECAPRENOL N-ACETYLGLUCOSAMINE TRANSFERASE 1"/>
    <property type="match status" value="1"/>
</dbReference>
<evidence type="ECO:0000256" key="4">
    <source>
        <dbReference type="ARBA" id="ARBA00022679"/>
    </source>
</evidence>
<dbReference type="EMBL" id="JBHTBR010000005">
    <property type="protein sequence ID" value="MFC7291929.1"/>
    <property type="molecule type" value="Genomic_DNA"/>
</dbReference>
<keyword evidence="4 10" id="KW-0808">Transferase</keyword>
<dbReference type="GO" id="GO:0016757">
    <property type="term" value="F:glycosyltransferase activity"/>
    <property type="evidence" value="ECO:0007669"/>
    <property type="project" value="UniProtKB-KW"/>
</dbReference>
<comment type="caution">
    <text evidence="10">Lacks conserved residue(s) required for the propagation of feature annotation.</text>
</comment>
<feature type="domain" description="Glycosyl transferase family 28 C-terminal" evidence="12">
    <location>
        <begin position="195"/>
        <end position="349"/>
    </location>
</feature>
<keyword evidence="1 10" id="KW-1003">Cell membrane</keyword>
<dbReference type="SUPFAM" id="SSF53756">
    <property type="entry name" value="UDP-Glycosyltransferase/glycogen phosphorylase"/>
    <property type="match status" value="1"/>
</dbReference>
<evidence type="ECO:0000256" key="7">
    <source>
        <dbReference type="ARBA" id="ARBA00023136"/>
    </source>
</evidence>
<feature type="binding site" evidence="10">
    <location>
        <position position="131"/>
    </location>
    <ligand>
        <name>UDP-N-acetyl-alpha-D-glucosamine</name>
        <dbReference type="ChEBI" id="CHEBI:57705"/>
    </ligand>
</feature>
<keyword evidence="5 10" id="KW-0133">Cell shape</keyword>
<keyword evidence="14" id="KW-1185">Reference proteome</keyword>
<comment type="caution">
    <text evidence="13">The sequence shown here is derived from an EMBL/GenBank/DDBJ whole genome shotgun (WGS) entry which is preliminary data.</text>
</comment>
<evidence type="ECO:0000256" key="5">
    <source>
        <dbReference type="ARBA" id="ARBA00022960"/>
    </source>
</evidence>
<dbReference type="Proteomes" id="UP001596492">
    <property type="component" value="Unassembled WGS sequence"/>
</dbReference>
<dbReference type="HAMAP" id="MF_00033">
    <property type="entry name" value="MurG"/>
    <property type="match status" value="1"/>
</dbReference>